<gene>
    <name evidence="2" type="ORF">PR048_012546</name>
</gene>
<protein>
    <submittedName>
        <fullName evidence="2">Uncharacterized protein</fullName>
    </submittedName>
</protein>
<comment type="caution">
    <text evidence="2">The sequence shown here is derived from an EMBL/GenBank/DDBJ whole genome shotgun (WGS) entry which is preliminary data.</text>
</comment>
<feature type="compositionally biased region" description="Basic and acidic residues" evidence="1">
    <location>
        <begin position="77"/>
        <end position="86"/>
    </location>
</feature>
<name>A0ABQ9HPP7_9NEOP</name>
<proteinExistence type="predicted"/>
<evidence type="ECO:0000256" key="1">
    <source>
        <dbReference type="SAM" id="MobiDB-lite"/>
    </source>
</evidence>
<organism evidence="2 3">
    <name type="scientific">Dryococelus australis</name>
    <dbReference type="NCBI Taxonomy" id="614101"/>
    <lineage>
        <taxon>Eukaryota</taxon>
        <taxon>Metazoa</taxon>
        <taxon>Ecdysozoa</taxon>
        <taxon>Arthropoda</taxon>
        <taxon>Hexapoda</taxon>
        <taxon>Insecta</taxon>
        <taxon>Pterygota</taxon>
        <taxon>Neoptera</taxon>
        <taxon>Polyneoptera</taxon>
        <taxon>Phasmatodea</taxon>
        <taxon>Verophasmatodea</taxon>
        <taxon>Anareolatae</taxon>
        <taxon>Phasmatidae</taxon>
        <taxon>Eurycanthinae</taxon>
        <taxon>Dryococelus</taxon>
    </lineage>
</organism>
<feature type="region of interest" description="Disordered" evidence="1">
    <location>
        <begin position="40"/>
        <end position="86"/>
    </location>
</feature>
<evidence type="ECO:0000313" key="3">
    <source>
        <dbReference type="Proteomes" id="UP001159363"/>
    </source>
</evidence>
<dbReference type="EMBL" id="JARBHB010000004">
    <property type="protein sequence ID" value="KAJ8886335.1"/>
    <property type="molecule type" value="Genomic_DNA"/>
</dbReference>
<reference evidence="2 3" key="1">
    <citation type="submission" date="2023-02" db="EMBL/GenBank/DDBJ databases">
        <title>LHISI_Scaffold_Assembly.</title>
        <authorList>
            <person name="Stuart O.P."/>
            <person name="Cleave R."/>
            <person name="Magrath M.J.L."/>
            <person name="Mikheyev A.S."/>
        </authorList>
    </citation>
    <scope>NUCLEOTIDE SEQUENCE [LARGE SCALE GENOMIC DNA]</scope>
    <source>
        <strain evidence="2">Daus_M_001</strain>
        <tissue evidence="2">Leg muscle</tissue>
    </source>
</reference>
<dbReference type="Proteomes" id="UP001159363">
    <property type="component" value="Chromosome X"/>
</dbReference>
<keyword evidence="3" id="KW-1185">Reference proteome</keyword>
<accession>A0ABQ9HPP7</accession>
<evidence type="ECO:0000313" key="2">
    <source>
        <dbReference type="EMBL" id="KAJ8886335.1"/>
    </source>
</evidence>
<sequence length="86" mass="9246">MRLAWFTFPMRIQPNTVTKAICMSGVGANLRPVTKYGSESVPINKSTGPGDMNVGSTSLSPSGAEMKGWGNGRSLRKPADQRHRPA</sequence>